<accession>A0ABV0BNZ7</accession>
<protein>
    <recommendedName>
        <fullName evidence="4">DUF4251 domain-containing protein</fullName>
    </recommendedName>
</protein>
<reference evidence="2 3" key="1">
    <citation type="submission" date="2024-04" db="EMBL/GenBank/DDBJ databases">
        <title>WGS of bacteria from Torrens River.</title>
        <authorList>
            <person name="Wyrsch E.R."/>
            <person name="Drigo B."/>
        </authorList>
    </citation>
    <scope>NUCLEOTIDE SEQUENCE [LARGE SCALE GENOMIC DNA]</scope>
    <source>
        <strain evidence="2 3">TWI391</strain>
    </source>
</reference>
<organism evidence="2 3">
    <name type="scientific">Sphingobacterium kitahiroshimense</name>
    <dbReference type="NCBI Taxonomy" id="470446"/>
    <lineage>
        <taxon>Bacteria</taxon>
        <taxon>Pseudomonadati</taxon>
        <taxon>Bacteroidota</taxon>
        <taxon>Sphingobacteriia</taxon>
        <taxon>Sphingobacteriales</taxon>
        <taxon>Sphingobacteriaceae</taxon>
        <taxon>Sphingobacterium</taxon>
    </lineage>
</organism>
<proteinExistence type="predicted"/>
<evidence type="ECO:0000256" key="1">
    <source>
        <dbReference type="SAM" id="SignalP"/>
    </source>
</evidence>
<dbReference type="RefSeq" id="WP_346580742.1">
    <property type="nucleotide sequence ID" value="NZ_JBDJNQ010000002.1"/>
</dbReference>
<dbReference type="Proteomes" id="UP001409291">
    <property type="component" value="Unassembled WGS sequence"/>
</dbReference>
<feature type="chain" id="PRO_5046828200" description="DUF4251 domain-containing protein" evidence="1">
    <location>
        <begin position="20"/>
        <end position="175"/>
    </location>
</feature>
<keyword evidence="3" id="KW-1185">Reference proteome</keyword>
<feature type="signal peptide" evidence="1">
    <location>
        <begin position="1"/>
        <end position="19"/>
    </location>
</feature>
<name>A0ABV0BNZ7_9SPHI</name>
<evidence type="ECO:0008006" key="4">
    <source>
        <dbReference type="Google" id="ProtNLM"/>
    </source>
</evidence>
<evidence type="ECO:0000313" key="2">
    <source>
        <dbReference type="EMBL" id="MEN5376521.1"/>
    </source>
</evidence>
<comment type="caution">
    <text evidence="2">The sequence shown here is derived from an EMBL/GenBank/DDBJ whole genome shotgun (WGS) entry which is preliminary data.</text>
</comment>
<sequence>MKNYLALLILSLFALRASAQTDLAKELKVLKGQLQEQVQRNDYLKDALSLREGGQELTVDDITIKLTRVYMKEGKVCVEGLVKYIGDGDQVIQFSDQDLVDPKGNLYISYNAGPLNEPTGTLHIAHAVKDINYGFIVIFDNIKEKTPDISLLNLRLSGRGASGIPFNFKGVGVKW</sequence>
<dbReference type="EMBL" id="JBDJNQ010000002">
    <property type="protein sequence ID" value="MEN5376521.1"/>
    <property type="molecule type" value="Genomic_DNA"/>
</dbReference>
<keyword evidence="1" id="KW-0732">Signal</keyword>
<evidence type="ECO:0000313" key="3">
    <source>
        <dbReference type="Proteomes" id="UP001409291"/>
    </source>
</evidence>
<gene>
    <name evidence="2" type="ORF">ABE541_04525</name>
</gene>